<keyword evidence="1" id="KW-0456">Lyase</keyword>
<dbReference type="InterPro" id="IPR032466">
    <property type="entry name" value="Metal_Hydrolase"/>
</dbReference>
<accession>A0ABW5HTH1</accession>
<dbReference type="PANTHER" id="PTHR21240:SF28">
    <property type="entry name" value="ISO-OROTATE DECARBOXYLASE (EUROFUNG)"/>
    <property type="match status" value="1"/>
</dbReference>
<dbReference type="InterPro" id="IPR032465">
    <property type="entry name" value="ACMSD"/>
</dbReference>
<dbReference type="PANTHER" id="PTHR21240">
    <property type="entry name" value="2-AMINO-3-CARBOXYLMUCONATE-6-SEMIALDEHYDE DECARBOXYLASE"/>
    <property type="match status" value="1"/>
</dbReference>
<dbReference type="EMBL" id="JBHUKQ010000007">
    <property type="protein sequence ID" value="MFD2480211.1"/>
    <property type="molecule type" value="Genomic_DNA"/>
</dbReference>
<dbReference type="Pfam" id="PF04909">
    <property type="entry name" value="Amidohydro_2"/>
    <property type="match status" value="1"/>
</dbReference>
<keyword evidence="4" id="KW-1185">Reference proteome</keyword>
<reference evidence="4" key="1">
    <citation type="journal article" date="2019" name="Int. J. Syst. Evol. Microbiol.">
        <title>The Global Catalogue of Microorganisms (GCM) 10K type strain sequencing project: providing services to taxonomists for standard genome sequencing and annotation.</title>
        <authorList>
            <consortium name="The Broad Institute Genomics Platform"/>
            <consortium name="The Broad Institute Genome Sequencing Center for Infectious Disease"/>
            <person name="Wu L."/>
            <person name="Ma J."/>
        </authorList>
    </citation>
    <scope>NUCLEOTIDE SEQUENCE [LARGE SCALE GENOMIC DNA]</scope>
    <source>
        <strain evidence="4">CGMCC 4.7638</strain>
    </source>
</reference>
<dbReference type="RefSeq" id="WP_344282578.1">
    <property type="nucleotide sequence ID" value="NZ_BAAAHV010000021.1"/>
</dbReference>
<evidence type="ECO:0000256" key="1">
    <source>
        <dbReference type="ARBA" id="ARBA00023239"/>
    </source>
</evidence>
<dbReference type="SUPFAM" id="SSF51556">
    <property type="entry name" value="Metallo-dependent hydrolases"/>
    <property type="match status" value="1"/>
</dbReference>
<evidence type="ECO:0000313" key="3">
    <source>
        <dbReference type="EMBL" id="MFD2480211.1"/>
    </source>
</evidence>
<sequence>MQRFDVHAHAVAPGTDVASFPAAQALMKREGFAGSIPGAGWSVDGALRFMDEQGIALQLLSMPGALDAEQARTWNEQTAGIVAAHPDRFGLLAALPMADPDRAIEEIRYATDQLHADGFVLATNYDGVYFGDARFEAAFAELDRHRLPVFVHPVLPPAFDRLGLGRPGPLIEYPMDTARTIVDAIFAGVLLRHRNLRLVLAHAGGVLPALQDRIALAGPEPWVANPLGLTSQQLTEQLRGLYLDTAIGGGPAGIVPAVQMVGIDHLVFGTDYPPAGTDIITATSKNLRNTLDRAGQQQLEAAFARLFPAAATRAG</sequence>
<dbReference type="Gene3D" id="3.20.20.140">
    <property type="entry name" value="Metal-dependent hydrolases"/>
    <property type="match status" value="1"/>
</dbReference>
<name>A0ABW5HTH1_9PSEU</name>
<evidence type="ECO:0000313" key="4">
    <source>
        <dbReference type="Proteomes" id="UP001597542"/>
    </source>
</evidence>
<feature type="domain" description="Amidohydrolase-related" evidence="2">
    <location>
        <begin position="5"/>
        <end position="293"/>
    </location>
</feature>
<comment type="caution">
    <text evidence="3">The sequence shown here is derived from an EMBL/GenBank/DDBJ whole genome shotgun (WGS) entry which is preliminary data.</text>
</comment>
<organism evidence="3 4">
    <name type="scientific">Amycolatopsis albidoflavus</name>
    <dbReference type="NCBI Taxonomy" id="102226"/>
    <lineage>
        <taxon>Bacteria</taxon>
        <taxon>Bacillati</taxon>
        <taxon>Actinomycetota</taxon>
        <taxon>Actinomycetes</taxon>
        <taxon>Pseudonocardiales</taxon>
        <taxon>Pseudonocardiaceae</taxon>
        <taxon>Amycolatopsis</taxon>
    </lineage>
</organism>
<evidence type="ECO:0000259" key="2">
    <source>
        <dbReference type="Pfam" id="PF04909"/>
    </source>
</evidence>
<proteinExistence type="predicted"/>
<dbReference type="Proteomes" id="UP001597542">
    <property type="component" value="Unassembled WGS sequence"/>
</dbReference>
<gene>
    <name evidence="3" type="ORF">ACFSUT_08005</name>
</gene>
<dbReference type="InterPro" id="IPR006680">
    <property type="entry name" value="Amidohydro-rel"/>
</dbReference>
<protein>
    <submittedName>
        <fullName evidence="3">Amidohydrolase family protein</fullName>
    </submittedName>
</protein>